<dbReference type="SMART" id="SM00388">
    <property type="entry name" value="HisKA"/>
    <property type="match status" value="1"/>
</dbReference>
<evidence type="ECO:0000313" key="9">
    <source>
        <dbReference type="EMBL" id="RUL78834.1"/>
    </source>
</evidence>
<evidence type="ECO:0000259" key="7">
    <source>
        <dbReference type="PROSITE" id="PS50112"/>
    </source>
</evidence>
<feature type="domain" description="PAS" evidence="7">
    <location>
        <begin position="54"/>
        <end position="120"/>
    </location>
</feature>
<evidence type="ECO:0000256" key="3">
    <source>
        <dbReference type="ARBA" id="ARBA00022553"/>
    </source>
</evidence>
<evidence type="ECO:0000256" key="2">
    <source>
        <dbReference type="ARBA" id="ARBA00012438"/>
    </source>
</evidence>
<proteinExistence type="predicted"/>
<dbReference type="InterPro" id="IPR035965">
    <property type="entry name" value="PAS-like_dom_sf"/>
</dbReference>
<keyword evidence="4" id="KW-0808">Transferase</keyword>
<dbReference type="InterPro" id="IPR000014">
    <property type="entry name" value="PAS"/>
</dbReference>
<dbReference type="SMART" id="SM00091">
    <property type="entry name" value="PAS"/>
    <property type="match status" value="3"/>
</dbReference>
<evidence type="ECO:0000259" key="6">
    <source>
        <dbReference type="PROSITE" id="PS50109"/>
    </source>
</evidence>
<dbReference type="EMBL" id="RYYV01000002">
    <property type="protein sequence ID" value="RUL78834.1"/>
    <property type="molecule type" value="Genomic_DNA"/>
</dbReference>
<sequence>MQSSQMSPSGVFDGPMPWTWIVANRYQSTMTSAPKEAHSSIMRFGESISMGIDLHRAVDAIPGLVWTAYSDGRIDFVNQRWCEYTGLSNQEASGEGWRAAVHPEDLPRLLESWESIVASGRPGEAEARLRRFDGVYQWFLFQVSPLIDAAGEIVKWCGINSDIETRKRAEAVLSMHEHCFQLIVDGLPAVMLLMGPDGELVHVNRHALEYAGVSFEELKTWSTRIHPDDRQATMASVKAAMASGEPYDAETRHLRADGTYRWFHSQGFPLKDNEGRPVLWYFFLTDIDDRKHAEALLAGEKRMLEMVAQGLPVLDALCELVEAIDNDCHAGILLLDHVGSNHFRRGGASPFAAKVVDELDGAPLTGKLGPCATAVITQSPMFVEDVASDPRWPSVWRKLSEATELRACWSMPIMSRTNETLGVFSIYRKAPGVPTQFQRDMMGRLAHLAAIAIERVCSDRALKRSEECWRAIVETTPECVNVVARDGTMLRVNSAIGVLLGVPDADALIGKCFYDFVAPEHRQAYIQFNQDVCEGRKGFLEFDIITVEGERSHMETHAAPMLGSDGGVVQLGVMRDITARKRASEELLRSAALMAKAQQLSGCGSFYWCAADDEIIWSDQLYRIFDITLGTRITLDLIATRVHPKDLHLMTDMVERSKVGENLEVDHRLLLPDGKIKYLHLEGLARRDSRGQVEYIGAIQDVTDRRESEEALSRLRVELIHVARVNSLGALTASIAHEINQPLAGIITNASTGLRMLGAKSPNIEGALETLRRTLRDGRRAAEVMTRLRALFSKKMISNEAVDLIEAVHEVAELLRSEIRSNRIAMRLEADDDIPIVTGDRVQLQQVILNLLINAVEAMRGVEDRLRQLLIRIEWDGGDQVRVAVSDTGVGIDPAQAAKLFDGFYSTKKEGMGIGLSVCRTIIESHGGRLWATPNRRHGATFSFCVPVQAQDNLGSEHADTTAHDGRTP</sequence>
<dbReference type="Gene3D" id="3.30.565.10">
    <property type="entry name" value="Histidine kinase-like ATPase, C-terminal domain"/>
    <property type="match status" value="1"/>
</dbReference>
<keyword evidence="3" id="KW-0597">Phosphoprotein</keyword>
<dbReference type="Gene3D" id="2.10.70.100">
    <property type="match status" value="1"/>
</dbReference>
<dbReference type="AlphaFoldDB" id="A0A432M9D4"/>
<dbReference type="NCBIfam" id="TIGR00229">
    <property type="entry name" value="sensory_box"/>
    <property type="match status" value="3"/>
</dbReference>
<dbReference type="Pfam" id="PF02518">
    <property type="entry name" value="HATPase_c"/>
    <property type="match status" value="1"/>
</dbReference>
<dbReference type="SMART" id="SM00387">
    <property type="entry name" value="HATPase_c"/>
    <property type="match status" value="1"/>
</dbReference>
<dbReference type="Pfam" id="PF08448">
    <property type="entry name" value="PAS_4"/>
    <property type="match status" value="1"/>
</dbReference>
<dbReference type="Pfam" id="PF08447">
    <property type="entry name" value="PAS_3"/>
    <property type="match status" value="3"/>
</dbReference>
<dbReference type="Proteomes" id="UP000274358">
    <property type="component" value="Unassembled WGS sequence"/>
</dbReference>
<organism evidence="9 10">
    <name type="scientific">Dyella choica</name>
    <dbReference type="NCBI Taxonomy" id="1927959"/>
    <lineage>
        <taxon>Bacteria</taxon>
        <taxon>Pseudomonadati</taxon>
        <taxon>Pseudomonadota</taxon>
        <taxon>Gammaproteobacteria</taxon>
        <taxon>Lysobacterales</taxon>
        <taxon>Rhodanobacteraceae</taxon>
        <taxon>Dyella</taxon>
    </lineage>
</organism>
<reference evidence="9 10" key="1">
    <citation type="submission" date="2018-12" db="EMBL/GenBank/DDBJ databases">
        <title>Dyella dinghuensis sp. nov. DHOA06 and Dyella choica sp. nov. 4M-K27, isolated from forest soil.</title>
        <authorList>
            <person name="Qiu L.-H."/>
            <person name="Gao Z.-H."/>
        </authorList>
    </citation>
    <scope>NUCLEOTIDE SEQUENCE [LARGE SCALE GENOMIC DNA]</scope>
    <source>
        <strain evidence="9 10">4M-K27</strain>
    </source>
</reference>
<comment type="caution">
    <text evidence="9">The sequence shown here is derived from an EMBL/GenBank/DDBJ whole genome shotgun (WGS) entry which is preliminary data.</text>
</comment>
<dbReference type="InterPro" id="IPR003661">
    <property type="entry name" value="HisK_dim/P_dom"/>
</dbReference>
<dbReference type="FunFam" id="3.30.450.20:FF:000099">
    <property type="entry name" value="Sensory box sensor histidine kinase"/>
    <property type="match status" value="1"/>
</dbReference>
<dbReference type="InterPro" id="IPR003018">
    <property type="entry name" value="GAF"/>
</dbReference>
<dbReference type="InterPro" id="IPR005467">
    <property type="entry name" value="His_kinase_dom"/>
</dbReference>
<dbReference type="CDD" id="cd00082">
    <property type="entry name" value="HisKA"/>
    <property type="match status" value="1"/>
</dbReference>
<dbReference type="PROSITE" id="PS50113">
    <property type="entry name" value="PAC"/>
    <property type="match status" value="4"/>
</dbReference>
<dbReference type="PROSITE" id="PS50109">
    <property type="entry name" value="HIS_KIN"/>
    <property type="match status" value="1"/>
</dbReference>
<keyword evidence="10" id="KW-1185">Reference proteome</keyword>
<evidence type="ECO:0000256" key="1">
    <source>
        <dbReference type="ARBA" id="ARBA00000085"/>
    </source>
</evidence>
<dbReference type="InterPro" id="IPR052162">
    <property type="entry name" value="Sensor_kinase/Photoreceptor"/>
</dbReference>
<dbReference type="GO" id="GO:0000155">
    <property type="term" value="F:phosphorelay sensor kinase activity"/>
    <property type="evidence" value="ECO:0007669"/>
    <property type="project" value="InterPro"/>
</dbReference>
<dbReference type="InterPro" id="IPR003594">
    <property type="entry name" value="HATPase_dom"/>
</dbReference>
<evidence type="ECO:0000259" key="8">
    <source>
        <dbReference type="PROSITE" id="PS50113"/>
    </source>
</evidence>
<accession>A0A432M9D4</accession>
<dbReference type="InterPro" id="IPR004358">
    <property type="entry name" value="Sig_transdc_His_kin-like_C"/>
</dbReference>
<feature type="domain" description="PAC" evidence="8">
    <location>
        <begin position="123"/>
        <end position="175"/>
    </location>
</feature>
<comment type="catalytic activity">
    <reaction evidence="1">
        <text>ATP + protein L-histidine = ADP + protein N-phospho-L-histidine.</text>
        <dbReference type="EC" id="2.7.13.3"/>
    </reaction>
</comment>
<dbReference type="Gene3D" id="1.10.287.130">
    <property type="match status" value="1"/>
</dbReference>
<dbReference type="Gene3D" id="3.30.450.20">
    <property type="entry name" value="PAS domain"/>
    <property type="match status" value="4"/>
</dbReference>
<feature type="domain" description="PAS" evidence="7">
    <location>
        <begin position="465"/>
        <end position="536"/>
    </location>
</feature>
<dbReference type="SUPFAM" id="SSF47384">
    <property type="entry name" value="Homodimeric domain of signal transducing histidine kinase"/>
    <property type="match status" value="1"/>
</dbReference>
<protein>
    <recommendedName>
        <fullName evidence="2">histidine kinase</fullName>
        <ecNumber evidence="2">2.7.13.3</ecNumber>
    </recommendedName>
</protein>
<name>A0A432M9D4_9GAMM</name>
<dbReference type="SUPFAM" id="SSF55874">
    <property type="entry name" value="ATPase domain of HSP90 chaperone/DNA topoisomerase II/histidine kinase"/>
    <property type="match status" value="1"/>
</dbReference>
<gene>
    <name evidence="9" type="ORF">EKH80_03235</name>
</gene>
<dbReference type="InterPro" id="IPR029016">
    <property type="entry name" value="GAF-like_dom_sf"/>
</dbReference>
<dbReference type="PROSITE" id="PS50112">
    <property type="entry name" value="PAS"/>
    <property type="match status" value="2"/>
</dbReference>
<evidence type="ECO:0000256" key="5">
    <source>
        <dbReference type="ARBA" id="ARBA00022777"/>
    </source>
</evidence>
<dbReference type="SUPFAM" id="SSF55785">
    <property type="entry name" value="PYP-like sensor domain (PAS domain)"/>
    <property type="match status" value="4"/>
</dbReference>
<dbReference type="EC" id="2.7.13.3" evidence="2"/>
<dbReference type="PANTHER" id="PTHR43304:SF1">
    <property type="entry name" value="PAC DOMAIN-CONTAINING PROTEIN"/>
    <property type="match status" value="1"/>
</dbReference>
<feature type="domain" description="Histidine kinase" evidence="6">
    <location>
        <begin position="734"/>
        <end position="950"/>
    </location>
</feature>
<feature type="domain" description="PAC" evidence="8">
    <location>
        <begin position="663"/>
        <end position="714"/>
    </location>
</feature>
<dbReference type="SMART" id="SM00086">
    <property type="entry name" value="PAC"/>
    <property type="match status" value="4"/>
</dbReference>
<dbReference type="InterPro" id="IPR036097">
    <property type="entry name" value="HisK_dim/P_sf"/>
</dbReference>
<dbReference type="SMART" id="SM00065">
    <property type="entry name" value="GAF"/>
    <property type="match status" value="1"/>
</dbReference>
<dbReference type="Gene3D" id="3.30.450.40">
    <property type="match status" value="1"/>
</dbReference>
<dbReference type="SUPFAM" id="SSF55781">
    <property type="entry name" value="GAF domain-like"/>
    <property type="match status" value="1"/>
</dbReference>
<dbReference type="InterPro" id="IPR001610">
    <property type="entry name" value="PAC"/>
</dbReference>
<evidence type="ECO:0000313" key="10">
    <source>
        <dbReference type="Proteomes" id="UP000274358"/>
    </source>
</evidence>
<feature type="domain" description="PAC" evidence="8">
    <location>
        <begin position="538"/>
        <end position="589"/>
    </location>
</feature>
<keyword evidence="5" id="KW-0418">Kinase</keyword>
<evidence type="ECO:0000256" key="4">
    <source>
        <dbReference type="ARBA" id="ARBA00022679"/>
    </source>
</evidence>
<dbReference type="Pfam" id="PF00512">
    <property type="entry name" value="HisKA"/>
    <property type="match status" value="1"/>
</dbReference>
<dbReference type="PRINTS" id="PR00344">
    <property type="entry name" value="BCTRLSENSOR"/>
</dbReference>
<dbReference type="Pfam" id="PF13185">
    <property type="entry name" value="GAF_2"/>
    <property type="match status" value="1"/>
</dbReference>
<dbReference type="InterPro" id="IPR013656">
    <property type="entry name" value="PAS_4"/>
</dbReference>
<feature type="domain" description="PAC" evidence="8">
    <location>
        <begin position="247"/>
        <end position="299"/>
    </location>
</feature>
<dbReference type="InterPro" id="IPR000700">
    <property type="entry name" value="PAS-assoc_C"/>
</dbReference>
<dbReference type="CDD" id="cd00130">
    <property type="entry name" value="PAS"/>
    <property type="match status" value="3"/>
</dbReference>
<dbReference type="InterPro" id="IPR013655">
    <property type="entry name" value="PAS_fold_3"/>
</dbReference>
<dbReference type="InterPro" id="IPR036890">
    <property type="entry name" value="HATPase_C_sf"/>
</dbReference>
<dbReference type="PANTHER" id="PTHR43304">
    <property type="entry name" value="PHYTOCHROME-LIKE PROTEIN CPH1"/>
    <property type="match status" value="1"/>
</dbReference>